<dbReference type="InterPro" id="IPR013083">
    <property type="entry name" value="Znf_RING/FYVE/PHD"/>
</dbReference>
<proteinExistence type="predicted"/>
<dbReference type="Gene3D" id="3.30.40.10">
    <property type="entry name" value="Zinc/RING finger domain, C3HC4 (zinc finger)"/>
    <property type="match status" value="1"/>
</dbReference>
<feature type="region of interest" description="Disordered" evidence="1">
    <location>
        <begin position="117"/>
        <end position="149"/>
    </location>
</feature>
<dbReference type="SMART" id="SM00504">
    <property type="entry name" value="Ubox"/>
    <property type="match status" value="1"/>
</dbReference>
<reference evidence="3" key="1">
    <citation type="submission" date="2021-01" db="EMBL/GenBank/DDBJ databases">
        <authorList>
            <person name="Corre E."/>
            <person name="Pelletier E."/>
            <person name="Niang G."/>
            <person name="Scheremetjew M."/>
            <person name="Finn R."/>
            <person name="Kale V."/>
            <person name="Holt S."/>
            <person name="Cochrane G."/>
            <person name="Meng A."/>
            <person name="Brown T."/>
            <person name="Cohen L."/>
        </authorList>
    </citation>
    <scope>NUCLEOTIDE SEQUENCE</scope>
    <source>
        <strain evidence="3">CCAP979/52</strain>
    </source>
</reference>
<name>A0A7S0MNC8_9CRYP</name>
<dbReference type="InterPro" id="IPR052085">
    <property type="entry name" value="WD-SAM-U-box"/>
</dbReference>
<evidence type="ECO:0000313" key="3">
    <source>
        <dbReference type="EMBL" id="CAD8645729.1"/>
    </source>
</evidence>
<feature type="compositionally biased region" description="Polar residues" evidence="1">
    <location>
        <begin position="1"/>
        <end position="10"/>
    </location>
</feature>
<feature type="region of interest" description="Disordered" evidence="1">
    <location>
        <begin position="1"/>
        <end position="25"/>
    </location>
</feature>
<dbReference type="EMBL" id="HBEZ01042571">
    <property type="protein sequence ID" value="CAD8645729.1"/>
    <property type="molecule type" value="Transcribed_RNA"/>
</dbReference>
<organism evidence="3">
    <name type="scientific">Cryptomonas curvata</name>
    <dbReference type="NCBI Taxonomy" id="233186"/>
    <lineage>
        <taxon>Eukaryota</taxon>
        <taxon>Cryptophyceae</taxon>
        <taxon>Cryptomonadales</taxon>
        <taxon>Cryptomonadaceae</taxon>
        <taxon>Cryptomonas</taxon>
    </lineage>
</organism>
<accession>A0A7S0MNC8</accession>
<dbReference type="AlphaFoldDB" id="A0A7S0MNC8"/>
<dbReference type="GO" id="GO:0016567">
    <property type="term" value="P:protein ubiquitination"/>
    <property type="evidence" value="ECO:0007669"/>
    <property type="project" value="InterPro"/>
</dbReference>
<evidence type="ECO:0000256" key="1">
    <source>
        <dbReference type="SAM" id="MobiDB-lite"/>
    </source>
</evidence>
<evidence type="ECO:0000259" key="2">
    <source>
        <dbReference type="PROSITE" id="PS51698"/>
    </source>
</evidence>
<sequence length="149" mass="16274">MQPNFNNQTRRTQRQACKQHKIGEQGGTTAVSSEALQALMETFLCPISKKIMTDPVILCESGWSYERKPIDDWIRRHGTDPRTGRPLRDCRLIENPCLRSLITACVQSLPAAAAAAVRPAGAVAPPGPSESSDDSVAAEPRPAECPRDH</sequence>
<dbReference type="PROSITE" id="PS51698">
    <property type="entry name" value="U_BOX"/>
    <property type="match status" value="1"/>
</dbReference>
<dbReference type="CDD" id="cd16655">
    <property type="entry name" value="RING-Ubox_WDSUB1-like"/>
    <property type="match status" value="1"/>
</dbReference>
<dbReference type="SUPFAM" id="SSF57850">
    <property type="entry name" value="RING/U-box"/>
    <property type="match status" value="1"/>
</dbReference>
<feature type="domain" description="U-box" evidence="2">
    <location>
        <begin position="38"/>
        <end position="112"/>
    </location>
</feature>
<dbReference type="Pfam" id="PF04564">
    <property type="entry name" value="U-box"/>
    <property type="match status" value="1"/>
</dbReference>
<feature type="compositionally biased region" description="Basic residues" evidence="1">
    <location>
        <begin position="11"/>
        <end position="20"/>
    </location>
</feature>
<dbReference type="InterPro" id="IPR003613">
    <property type="entry name" value="Ubox_domain"/>
</dbReference>
<dbReference type="GO" id="GO:0004842">
    <property type="term" value="F:ubiquitin-protein transferase activity"/>
    <property type="evidence" value="ECO:0007669"/>
    <property type="project" value="InterPro"/>
</dbReference>
<protein>
    <recommendedName>
        <fullName evidence="2">U-box domain-containing protein</fullName>
    </recommendedName>
</protein>
<dbReference type="PANTHER" id="PTHR46573:SF1">
    <property type="entry name" value="WD REPEAT, SAM AND U-BOX DOMAIN-CONTAINING PROTEIN 1"/>
    <property type="match status" value="1"/>
</dbReference>
<dbReference type="PANTHER" id="PTHR46573">
    <property type="entry name" value="WD REPEAT, SAM AND U-BOX DOMAIN-CONTAINING PROTEIN 1"/>
    <property type="match status" value="1"/>
</dbReference>
<gene>
    <name evidence="3" type="ORF">CCUR1050_LOCUS23414</name>
</gene>